<keyword evidence="1" id="KW-0812">Transmembrane</keyword>
<dbReference type="AlphaFoldDB" id="A0A835A0S7"/>
<evidence type="ECO:0000256" key="1">
    <source>
        <dbReference type="SAM" id="Phobius"/>
    </source>
</evidence>
<accession>A0A835A0S7</accession>
<name>A0A835A0S7_9POAL</name>
<gene>
    <name evidence="2" type="ORF">HU200_067269</name>
</gene>
<protein>
    <submittedName>
        <fullName evidence="2">Uncharacterized protein</fullName>
    </submittedName>
</protein>
<keyword evidence="1" id="KW-0472">Membrane</keyword>
<feature type="transmembrane region" description="Helical" evidence="1">
    <location>
        <begin position="33"/>
        <end position="55"/>
    </location>
</feature>
<sequence length="92" mass="10083">MMVMMSTVLLGGAGYLAYLLGLAERSDRKGSIVVISVFLGVWVVLGAYIFLSYLIDFLPLPETGLQSLAPHLGSLRRCLRGVAWLFRLPVRG</sequence>
<keyword evidence="1" id="KW-1133">Transmembrane helix</keyword>
<reference evidence="2" key="1">
    <citation type="submission" date="2020-07" db="EMBL/GenBank/DDBJ databases">
        <title>Genome sequence and genetic diversity analysis of an under-domesticated orphan crop, white fonio (Digitaria exilis).</title>
        <authorList>
            <person name="Bennetzen J.L."/>
            <person name="Chen S."/>
            <person name="Ma X."/>
            <person name="Wang X."/>
            <person name="Yssel A.E.J."/>
            <person name="Chaluvadi S.R."/>
            <person name="Johnson M."/>
            <person name="Gangashetty P."/>
            <person name="Hamidou F."/>
            <person name="Sanogo M.D."/>
            <person name="Zwaenepoel A."/>
            <person name="Wallace J."/>
            <person name="Van De Peer Y."/>
            <person name="Van Deynze A."/>
        </authorList>
    </citation>
    <scope>NUCLEOTIDE SEQUENCE</scope>
    <source>
        <tissue evidence="2">Leaves</tissue>
    </source>
</reference>
<organism evidence="2 3">
    <name type="scientific">Digitaria exilis</name>
    <dbReference type="NCBI Taxonomy" id="1010633"/>
    <lineage>
        <taxon>Eukaryota</taxon>
        <taxon>Viridiplantae</taxon>
        <taxon>Streptophyta</taxon>
        <taxon>Embryophyta</taxon>
        <taxon>Tracheophyta</taxon>
        <taxon>Spermatophyta</taxon>
        <taxon>Magnoliopsida</taxon>
        <taxon>Liliopsida</taxon>
        <taxon>Poales</taxon>
        <taxon>Poaceae</taxon>
        <taxon>PACMAD clade</taxon>
        <taxon>Panicoideae</taxon>
        <taxon>Panicodae</taxon>
        <taxon>Paniceae</taxon>
        <taxon>Anthephorinae</taxon>
        <taxon>Digitaria</taxon>
    </lineage>
</organism>
<dbReference type="Proteomes" id="UP000636709">
    <property type="component" value="Unassembled WGS sequence"/>
</dbReference>
<dbReference type="EMBL" id="JACEFO010003289">
    <property type="protein sequence ID" value="KAF8642590.1"/>
    <property type="molecule type" value="Genomic_DNA"/>
</dbReference>
<proteinExistence type="predicted"/>
<comment type="caution">
    <text evidence="2">The sequence shown here is derived from an EMBL/GenBank/DDBJ whole genome shotgun (WGS) entry which is preliminary data.</text>
</comment>
<evidence type="ECO:0000313" key="3">
    <source>
        <dbReference type="Proteomes" id="UP000636709"/>
    </source>
</evidence>
<evidence type="ECO:0000313" key="2">
    <source>
        <dbReference type="EMBL" id="KAF8642590.1"/>
    </source>
</evidence>
<keyword evidence="3" id="KW-1185">Reference proteome</keyword>